<dbReference type="RefSeq" id="WP_345462138.1">
    <property type="nucleotide sequence ID" value="NZ_BAABRP010000002.1"/>
</dbReference>
<evidence type="ECO:0000313" key="2">
    <source>
        <dbReference type="Proteomes" id="UP001401887"/>
    </source>
</evidence>
<evidence type="ECO:0008006" key="3">
    <source>
        <dbReference type="Google" id="ProtNLM"/>
    </source>
</evidence>
<reference evidence="1 2" key="1">
    <citation type="submission" date="2024-02" db="EMBL/GenBank/DDBJ databases">
        <title>Deinococcus carri NBRC 110142.</title>
        <authorList>
            <person name="Ichikawa N."/>
            <person name="Katano-Makiyama Y."/>
            <person name="Hidaka K."/>
        </authorList>
    </citation>
    <scope>NUCLEOTIDE SEQUENCE [LARGE SCALE GENOMIC DNA]</scope>
    <source>
        <strain evidence="1 2">NBRC 110142</strain>
    </source>
</reference>
<evidence type="ECO:0000313" key="1">
    <source>
        <dbReference type="EMBL" id="GAA5512380.1"/>
    </source>
</evidence>
<keyword evidence="2" id="KW-1185">Reference proteome</keyword>
<dbReference type="Proteomes" id="UP001401887">
    <property type="component" value="Unassembled WGS sequence"/>
</dbReference>
<proteinExistence type="predicted"/>
<gene>
    <name evidence="1" type="ORF">Dcar01_01094</name>
</gene>
<dbReference type="InterPro" id="IPR051922">
    <property type="entry name" value="Bact_Sporulation_Assoc"/>
</dbReference>
<protein>
    <recommendedName>
        <fullName evidence="3">Leucine-binding protein domain-containing protein</fullName>
    </recommendedName>
</protein>
<dbReference type="EMBL" id="BAABRP010000002">
    <property type="protein sequence ID" value="GAA5512380.1"/>
    <property type="molecule type" value="Genomic_DNA"/>
</dbReference>
<dbReference type="PANTHER" id="PTHR30032:SF4">
    <property type="entry name" value="AMIDASE ENHANCER"/>
    <property type="match status" value="1"/>
</dbReference>
<sequence length="414" mass="45089">MKPIWTFLGGLAAALLVFSWAWFLATWAREEGRLVPLSRTTETAAGRDLLRLTGTTARLSGADIYATPTTYSQAVYAATQDEDKPGAVVLVRDDDPLAAITATRLQHMPVNAPMLFVTANGLPQETRAELQRLDPQGVALDNNMQVYLVGNIGENVAQQVRDLGFETRRIFAADMVNLAEVLDEFIAVMESNHADLVLVGATQAPAFALPAANWNAHAGDGFAWVTPDGVPPATQDMLKRRAPNEPYIYVFAPPEVVSQGVMDDLSQYGHVQRIPGATPQEMSARWAGYKDSGRKLGWWFGQENRSLGWGIAEAGHNVIVANPADWREVVTSGVLSHMGKHAPLILTNPDGTLPDSVRGYLDVIRPTRVHPSSQVYNFAWIAGRGVPVATQRTVTELLSVKDASSRTPETIGMR</sequence>
<comment type="caution">
    <text evidence="1">The sequence shown here is derived from an EMBL/GenBank/DDBJ whole genome shotgun (WGS) entry which is preliminary data.</text>
</comment>
<organism evidence="1 2">
    <name type="scientific">Deinococcus carri</name>
    <dbReference type="NCBI Taxonomy" id="1211323"/>
    <lineage>
        <taxon>Bacteria</taxon>
        <taxon>Thermotogati</taxon>
        <taxon>Deinococcota</taxon>
        <taxon>Deinococci</taxon>
        <taxon>Deinococcales</taxon>
        <taxon>Deinococcaceae</taxon>
        <taxon>Deinococcus</taxon>
    </lineage>
</organism>
<dbReference type="PANTHER" id="PTHR30032">
    <property type="entry name" value="N-ACETYLMURAMOYL-L-ALANINE AMIDASE-RELATED"/>
    <property type="match status" value="1"/>
</dbReference>
<accession>A0ABP9W6G6</accession>
<name>A0ABP9W6G6_9DEIO</name>